<evidence type="ECO:0000256" key="2">
    <source>
        <dbReference type="ARBA" id="ARBA00008441"/>
    </source>
</evidence>
<evidence type="ECO:0000256" key="5">
    <source>
        <dbReference type="SAM" id="Coils"/>
    </source>
</evidence>
<reference evidence="8" key="1">
    <citation type="submission" date="2024-07" db="EMBL/GenBank/DDBJ databases">
        <title>Genome Analysis of a Potential Novel Vibrio Species Secreting pH- and Thermo-stable Alginate Lyase and its Application in Producing Alginate Oligosaccharides.</title>
        <authorList>
            <person name="Huang H."/>
            <person name="Bao K."/>
        </authorList>
    </citation>
    <scope>NUCLEOTIDE SEQUENCE</scope>
    <source>
        <strain evidence="8">HB236076</strain>
    </source>
</reference>
<dbReference type="Pfam" id="PF07813">
    <property type="entry name" value="LTXXQ"/>
    <property type="match status" value="1"/>
</dbReference>
<evidence type="ECO:0000313" key="8">
    <source>
        <dbReference type="EMBL" id="XDK24917.1"/>
    </source>
</evidence>
<comment type="subcellular location">
    <subcellularLocation>
        <location evidence="1">Periplasm</location>
    </subcellularLocation>
</comment>
<comment type="similarity">
    <text evidence="2">Belongs to the CpxP/Spy family.</text>
</comment>
<dbReference type="InterPro" id="IPR052211">
    <property type="entry name" value="Cpx_auxiliary_protein"/>
</dbReference>
<feature type="region of interest" description="Disordered" evidence="6">
    <location>
        <begin position="144"/>
        <end position="197"/>
    </location>
</feature>
<evidence type="ECO:0000256" key="7">
    <source>
        <dbReference type="SAM" id="SignalP"/>
    </source>
</evidence>
<evidence type="ECO:0000256" key="3">
    <source>
        <dbReference type="ARBA" id="ARBA00022729"/>
    </source>
</evidence>
<proteinExistence type="inferred from homology"/>
<keyword evidence="4" id="KW-0574">Periplasm</keyword>
<keyword evidence="5" id="KW-0175">Coiled coil</keyword>
<dbReference type="KEGG" id="vih:AB0763_12220"/>
<keyword evidence="3 7" id="KW-0732">Signal</keyword>
<feature type="compositionally biased region" description="Pro residues" evidence="6">
    <location>
        <begin position="187"/>
        <end position="197"/>
    </location>
</feature>
<dbReference type="InterPro" id="IPR012899">
    <property type="entry name" value="LTXXQ"/>
</dbReference>
<protein>
    <submittedName>
        <fullName evidence="8">Spy/CpxP family protein refolding chaperone</fullName>
    </submittedName>
</protein>
<accession>A0AB39HE12</accession>
<evidence type="ECO:0000256" key="4">
    <source>
        <dbReference type="ARBA" id="ARBA00022764"/>
    </source>
</evidence>
<gene>
    <name evidence="8" type="ORF">AB0763_12220</name>
</gene>
<dbReference type="RefSeq" id="WP_306102048.1">
    <property type="nucleotide sequence ID" value="NZ_CP162601.1"/>
</dbReference>
<feature type="chain" id="PRO_5044287825" evidence="7">
    <location>
        <begin position="25"/>
        <end position="197"/>
    </location>
</feature>
<dbReference type="Gene3D" id="1.20.120.1490">
    <property type="match status" value="1"/>
</dbReference>
<dbReference type="GO" id="GO:0051082">
    <property type="term" value="F:unfolded protein binding"/>
    <property type="evidence" value="ECO:0007669"/>
    <property type="project" value="TreeGrafter"/>
</dbReference>
<dbReference type="EMBL" id="CP162601">
    <property type="protein sequence ID" value="XDK24917.1"/>
    <property type="molecule type" value="Genomic_DNA"/>
</dbReference>
<feature type="signal peptide" evidence="7">
    <location>
        <begin position="1"/>
        <end position="24"/>
    </location>
</feature>
<feature type="coiled-coil region" evidence="5">
    <location>
        <begin position="61"/>
        <end position="88"/>
    </location>
</feature>
<dbReference type="GO" id="GO:0030288">
    <property type="term" value="C:outer membrane-bounded periplasmic space"/>
    <property type="evidence" value="ECO:0007669"/>
    <property type="project" value="TreeGrafter"/>
</dbReference>
<evidence type="ECO:0000256" key="6">
    <source>
        <dbReference type="SAM" id="MobiDB-lite"/>
    </source>
</evidence>
<evidence type="ECO:0000256" key="1">
    <source>
        <dbReference type="ARBA" id="ARBA00004418"/>
    </source>
</evidence>
<sequence length="197" mass="22916">MNKTKKLCLLGAMLPVVLTTSVFAHQANSKDEKKMMPRHEQCKKGGDERGIFKRLDLTEHQKAQLVKLRQQEKDAQKAQREEMKKQHNEIVMAERFDKSAAEEFAKQQAEQRINRQVQRLQHEFNVMHILNKDQQVLFMDMKHKQDEHCKPGMKQGKKPGMHKEHRGHQDRHHEHKPGAPEQAPQGDVPPPPPVDAE</sequence>
<dbReference type="PANTHER" id="PTHR38102:SF1">
    <property type="entry name" value="PERIPLASMIC CHAPERONE SPY"/>
    <property type="match status" value="1"/>
</dbReference>
<name>A0AB39HE12_9VIBR</name>
<feature type="compositionally biased region" description="Basic residues" evidence="6">
    <location>
        <begin position="155"/>
        <end position="175"/>
    </location>
</feature>
<organism evidence="8">
    <name type="scientific">Vibrio sp. HB236076</name>
    <dbReference type="NCBI Taxonomy" id="3232307"/>
    <lineage>
        <taxon>Bacteria</taxon>
        <taxon>Pseudomonadati</taxon>
        <taxon>Pseudomonadota</taxon>
        <taxon>Gammaproteobacteria</taxon>
        <taxon>Vibrionales</taxon>
        <taxon>Vibrionaceae</taxon>
        <taxon>Vibrio</taxon>
    </lineage>
</organism>
<dbReference type="PANTHER" id="PTHR38102">
    <property type="entry name" value="PERIPLASMIC CHAPERONE SPY"/>
    <property type="match status" value="1"/>
</dbReference>
<dbReference type="AlphaFoldDB" id="A0AB39HE12"/>